<evidence type="ECO:0000313" key="2">
    <source>
        <dbReference type="Proteomes" id="UP000494106"/>
    </source>
</evidence>
<evidence type="ECO:0000313" key="1">
    <source>
        <dbReference type="EMBL" id="CAB3258990.1"/>
    </source>
</evidence>
<organism evidence="1 2">
    <name type="scientific">Arctia plantaginis</name>
    <name type="common">Wood tiger moth</name>
    <name type="synonym">Phalaena plantaginis</name>
    <dbReference type="NCBI Taxonomy" id="874455"/>
    <lineage>
        <taxon>Eukaryota</taxon>
        <taxon>Metazoa</taxon>
        <taxon>Ecdysozoa</taxon>
        <taxon>Arthropoda</taxon>
        <taxon>Hexapoda</taxon>
        <taxon>Insecta</taxon>
        <taxon>Pterygota</taxon>
        <taxon>Neoptera</taxon>
        <taxon>Endopterygota</taxon>
        <taxon>Lepidoptera</taxon>
        <taxon>Glossata</taxon>
        <taxon>Ditrysia</taxon>
        <taxon>Noctuoidea</taxon>
        <taxon>Erebidae</taxon>
        <taxon>Arctiinae</taxon>
        <taxon>Arctia</taxon>
    </lineage>
</organism>
<gene>
    <name evidence="1" type="ORF">APLA_LOCUS16801</name>
</gene>
<protein>
    <submittedName>
        <fullName evidence="1">Uncharacterized protein</fullName>
    </submittedName>
</protein>
<dbReference type="OrthoDB" id="10022108at2759"/>
<proteinExistence type="predicted"/>
<accession>A0A8S1BPL7</accession>
<comment type="caution">
    <text evidence="1">The sequence shown here is derived from an EMBL/GenBank/DDBJ whole genome shotgun (WGS) entry which is preliminary data.</text>
</comment>
<dbReference type="EMBL" id="CADEBC010000602">
    <property type="protein sequence ID" value="CAB3258990.1"/>
    <property type="molecule type" value="Genomic_DNA"/>
</dbReference>
<keyword evidence="2" id="KW-1185">Reference proteome</keyword>
<dbReference type="Proteomes" id="UP000494106">
    <property type="component" value="Unassembled WGS sequence"/>
</dbReference>
<sequence length="66" mass="7716">MEKIRVKLKKKDPLLVLLDVLAVNSDEEIIRALRNQNRGVFCGLDKDNDRIQVKFRKRVLNPIQAM</sequence>
<dbReference type="AlphaFoldDB" id="A0A8S1BPL7"/>
<reference evidence="1 2" key="1">
    <citation type="submission" date="2020-04" db="EMBL/GenBank/DDBJ databases">
        <authorList>
            <person name="Wallbank WR R."/>
            <person name="Pardo Diaz C."/>
            <person name="Kozak K."/>
            <person name="Martin S."/>
            <person name="Jiggins C."/>
            <person name="Moest M."/>
            <person name="Warren A I."/>
            <person name="Byers J.R.P. K."/>
            <person name="Montejo-Kovacevich G."/>
            <person name="Yen C E."/>
        </authorList>
    </citation>
    <scope>NUCLEOTIDE SEQUENCE [LARGE SCALE GENOMIC DNA]</scope>
</reference>
<name>A0A8S1BPL7_ARCPL</name>